<keyword evidence="3" id="KW-1185">Reference proteome</keyword>
<feature type="compositionally biased region" description="Basic and acidic residues" evidence="1">
    <location>
        <begin position="542"/>
        <end position="561"/>
    </location>
</feature>
<name>A0ABQ4ZU89_9ASTR</name>
<protein>
    <submittedName>
        <fullName evidence="2">Uncharacterized protein</fullName>
    </submittedName>
</protein>
<dbReference type="Proteomes" id="UP001151760">
    <property type="component" value="Unassembled WGS sequence"/>
</dbReference>
<reference evidence="2" key="2">
    <citation type="submission" date="2022-01" db="EMBL/GenBank/DDBJ databases">
        <authorList>
            <person name="Yamashiro T."/>
            <person name="Shiraishi A."/>
            <person name="Satake H."/>
            <person name="Nakayama K."/>
        </authorList>
    </citation>
    <scope>NUCLEOTIDE SEQUENCE</scope>
</reference>
<gene>
    <name evidence="2" type="ORF">Tco_0800480</name>
</gene>
<comment type="caution">
    <text evidence="2">The sequence shown here is derived from an EMBL/GenBank/DDBJ whole genome shotgun (WGS) entry which is preliminary data.</text>
</comment>
<evidence type="ECO:0000256" key="1">
    <source>
        <dbReference type="SAM" id="MobiDB-lite"/>
    </source>
</evidence>
<dbReference type="EMBL" id="BQNB010011661">
    <property type="protein sequence ID" value="GJS93512.1"/>
    <property type="molecule type" value="Genomic_DNA"/>
</dbReference>
<feature type="region of interest" description="Disordered" evidence="1">
    <location>
        <begin position="519"/>
        <end position="561"/>
    </location>
</feature>
<accession>A0ABQ4ZU89</accession>
<sequence length="561" mass="64176">MYTTSIMKTNTARYEILGIEDMVPMLWSTIKHAYDKDAAKGIKYWGERQILGVKSVSVKKLHGYGHLEEVMVKRADQRLCKFKEGDFVDLHLNDIEDMLLLAIQHKLFHLNESDIIDFIVALRMFIRCLIIKRRVEDLQLGVESYQKKLNITTPQQTFPEIKFKELYTPSYKPPRVIYEDLAKQKRVMRADELYKFTEGTLKKVRDELHHRIIDFHLGYNDEMSRRKGTAIDKKRSELIVELIDKQMRESHHGPSDAMHNPSQPLKVSQKTLVSFLMEIKHISIEFLTPSKCGSSGANDEGFVEVKNKKPGANGTFPLSNSFEALNVENSVSEEAETGNKASPSSLLVDDDGKPLKKVDYSGDRDSEDEINFVDNEMTSYMASKPSGVGHGRCLKEKPSGSNFNDWFCSPKMVLRVKKKLFIIEQPISPASPTDSKYLCSEMRFMMLIMRRREYQLTKMKNYVAQLKCLGYVLSRDLSVGLIMNGLTSDFAGFVRNYNKHNMGKTIGELHALLIEYEKGKGKGKGKGKDKSYTPKPKNPKPYAKEHPKKDDTCHHCKDVGH</sequence>
<proteinExistence type="predicted"/>
<evidence type="ECO:0000313" key="2">
    <source>
        <dbReference type="EMBL" id="GJS93512.1"/>
    </source>
</evidence>
<organism evidence="2 3">
    <name type="scientific">Tanacetum coccineum</name>
    <dbReference type="NCBI Taxonomy" id="301880"/>
    <lineage>
        <taxon>Eukaryota</taxon>
        <taxon>Viridiplantae</taxon>
        <taxon>Streptophyta</taxon>
        <taxon>Embryophyta</taxon>
        <taxon>Tracheophyta</taxon>
        <taxon>Spermatophyta</taxon>
        <taxon>Magnoliopsida</taxon>
        <taxon>eudicotyledons</taxon>
        <taxon>Gunneridae</taxon>
        <taxon>Pentapetalae</taxon>
        <taxon>asterids</taxon>
        <taxon>campanulids</taxon>
        <taxon>Asterales</taxon>
        <taxon>Asteraceae</taxon>
        <taxon>Asteroideae</taxon>
        <taxon>Anthemideae</taxon>
        <taxon>Anthemidinae</taxon>
        <taxon>Tanacetum</taxon>
    </lineage>
</organism>
<feature type="region of interest" description="Disordered" evidence="1">
    <location>
        <begin position="330"/>
        <end position="353"/>
    </location>
</feature>
<evidence type="ECO:0000313" key="3">
    <source>
        <dbReference type="Proteomes" id="UP001151760"/>
    </source>
</evidence>
<feature type="compositionally biased region" description="Basic and acidic residues" evidence="1">
    <location>
        <begin position="519"/>
        <end position="532"/>
    </location>
</feature>
<reference evidence="2" key="1">
    <citation type="journal article" date="2022" name="Int. J. Mol. Sci.">
        <title>Draft Genome of Tanacetum Coccineum: Genomic Comparison of Closely Related Tanacetum-Family Plants.</title>
        <authorList>
            <person name="Yamashiro T."/>
            <person name="Shiraishi A."/>
            <person name="Nakayama K."/>
            <person name="Satake H."/>
        </authorList>
    </citation>
    <scope>NUCLEOTIDE SEQUENCE</scope>
</reference>